<accession>A0A9W7D9I7</accession>
<evidence type="ECO:0000313" key="3">
    <source>
        <dbReference type="Proteomes" id="UP001165083"/>
    </source>
</evidence>
<proteinExistence type="predicted"/>
<evidence type="ECO:0000256" key="1">
    <source>
        <dbReference type="SAM" id="MobiDB-lite"/>
    </source>
</evidence>
<name>A0A9W7D9I7_9STRA</name>
<reference evidence="2" key="1">
    <citation type="submission" date="2023-04" db="EMBL/GenBank/DDBJ databases">
        <title>Phytophthora lilii NBRC 32176.</title>
        <authorList>
            <person name="Ichikawa N."/>
            <person name="Sato H."/>
            <person name="Tonouchi N."/>
        </authorList>
    </citation>
    <scope>NUCLEOTIDE SEQUENCE</scope>
    <source>
        <strain evidence="2">NBRC 32176</strain>
    </source>
</reference>
<dbReference type="EMBL" id="BSXW01012650">
    <property type="protein sequence ID" value="GMF66423.1"/>
    <property type="molecule type" value="Genomic_DNA"/>
</dbReference>
<dbReference type="Proteomes" id="UP001165083">
    <property type="component" value="Unassembled WGS sequence"/>
</dbReference>
<feature type="region of interest" description="Disordered" evidence="1">
    <location>
        <begin position="90"/>
        <end position="127"/>
    </location>
</feature>
<organism evidence="2 3">
    <name type="scientific">Phytophthora lilii</name>
    <dbReference type="NCBI Taxonomy" id="2077276"/>
    <lineage>
        <taxon>Eukaryota</taxon>
        <taxon>Sar</taxon>
        <taxon>Stramenopiles</taxon>
        <taxon>Oomycota</taxon>
        <taxon>Peronosporomycetes</taxon>
        <taxon>Peronosporales</taxon>
        <taxon>Peronosporaceae</taxon>
        <taxon>Phytophthora</taxon>
    </lineage>
</organism>
<protein>
    <submittedName>
        <fullName evidence="2">Unnamed protein product</fullName>
    </submittedName>
</protein>
<keyword evidence="3" id="KW-1185">Reference proteome</keyword>
<gene>
    <name evidence="2" type="ORF">Plil01_001886100</name>
</gene>
<comment type="caution">
    <text evidence="2">The sequence shown here is derived from an EMBL/GenBank/DDBJ whole genome shotgun (WGS) entry which is preliminary data.</text>
</comment>
<feature type="compositionally biased region" description="Polar residues" evidence="1">
    <location>
        <begin position="110"/>
        <end position="127"/>
    </location>
</feature>
<evidence type="ECO:0000313" key="2">
    <source>
        <dbReference type="EMBL" id="GMF66423.1"/>
    </source>
</evidence>
<dbReference type="AlphaFoldDB" id="A0A9W7D9I7"/>
<sequence>MSDSSLRPQDDSRTVVLNVLSEAERKNRDELREKLARVSIKDRAVERRAAAAADVSRHLILLADPVRCEMSGGGKRECWAFISTNSERLKNPSNEVIGSGTRARPPPKGNTKQSALGMTSNKAYIRK</sequence>